<reference evidence="1 2" key="1">
    <citation type="submission" date="2016-07" db="EMBL/GenBank/DDBJ databases">
        <title>Pervasive Adenine N6-methylation of Active Genes in Fungi.</title>
        <authorList>
            <consortium name="DOE Joint Genome Institute"/>
            <person name="Mondo S.J."/>
            <person name="Dannebaum R.O."/>
            <person name="Kuo R.C."/>
            <person name="Labutti K."/>
            <person name="Haridas S."/>
            <person name="Kuo A."/>
            <person name="Salamov A."/>
            <person name="Ahrendt S.R."/>
            <person name="Lipzen A."/>
            <person name="Sullivan W."/>
            <person name="Andreopoulos W.B."/>
            <person name="Clum A."/>
            <person name="Lindquist E."/>
            <person name="Daum C."/>
            <person name="Ramamoorthy G.K."/>
            <person name="Gryganskyi A."/>
            <person name="Culley D."/>
            <person name="Magnuson J.K."/>
            <person name="James T.Y."/>
            <person name="O'Malley M.A."/>
            <person name="Stajich J.E."/>
            <person name="Spatafora J.W."/>
            <person name="Visel A."/>
            <person name="Grigoriev I.V."/>
        </authorList>
    </citation>
    <scope>NUCLEOTIDE SEQUENCE [LARGE SCALE GENOMIC DNA]</scope>
    <source>
        <strain evidence="1 2">CBS 129021</strain>
    </source>
</reference>
<sequence>MISSNLSEDEFCFSGSSTTFYNSLLRSSSDGIYELNVSGLIFLYSDNFMARPGQSCSKLTQIFLGTYSFTPTLPPKPH</sequence>
<proteinExistence type="predicted"/>
<dbReference type="EMBL" id="MCFJ01000004">
    <property type="protein sequence ID" value="ORY67225.1"/>
    <property type="molecule type" value="Genomic_DNA"/>
</dbReference>
<evidence type="ECO:0000313" key="1">
    <source>
        <dbReference type="EMBL" id="ORY67225.1"/>
    </source>
</evidence>
<dbReference type="GeneID" id="63775975"/>
<dbReference type="InParanoid" id="A0A1Y2E8N7"/>
<dbReference type="Proteomes" id="UP000193689">
    <property type="component" value="Unassembled WGS sequence"/>
</dbReference>
<organism evidence="1 2">
    <name type="scientific">Pseudomassariella vexata</name>
    <dbReference type="NCBI Taxonomy" id="1141098"/>
    <lineage>
        <taxon>Eukaryota</taxon>
        <taxon>Fungi</taxon>
        <taxon>Dikarya</taxon>
        <taxon>Ascomycota</taxon>
        <taxon>Pezizomycotina</taxon>
        <taxon>Sordariomycetes</taxon>
        <taxon>Xylariomycetidae</taxon>
        <taxon>Amphisphaeriales</taxon>
        <taxon>Pseudomassariaceae</taxon>
        <taxon>Pseudomassariella</taxon>
    </lineage>
</organism>
<dbReference type="AlphaFoldDB" id="A0A1Y2E8N7"/>
<accession>A0A1Y2E8N7</accession>
<keyword evidence="2" id="KW-1185">Reference proteome</keyword>
<dbReference type="RefSeq" id="XP_040717849.1">
    <property type="nucleotide sequence ID" value="XM_040859763.1"/>
</dbReference>
<protein>
    <submittedName>
        <fullName evidence="1">Uncharacterized protein</fullName>
    </submittedName>
</protein>
<gene>
    <name evidence="1" type="ORF">BCR38DRAFT_426413</name>
</gene>
<name>A0A1Y2E8N7_9PEZI</name>
<evidence type="ECO:0000313" key="2">
    <source>
        <dbReference type="Proteomes" id="UP000193689"/>
    </source>
</evidence>
<comment type="caution">
    <text evidence="1">The sequence shown here is derived from an EMBL/GenBank/DDBJ whole genome shotgun (WGS) entry which is preliminary data.</text>
</comment>